<comment type="caution">
    <text evidence="1">The sequence shown here is derived from an EMBL/GenBank/DDBJ whole genome shotgun (WGS) entry which is preliminary data.</text>
</comment>
<accession>A0ABW3JXA4</accession>
<reference evidence="2" key="1">
    <citation type="journal article" date="2019" name="Int. J. Syst. Evol. Microbiol.">
        <title>The Global Catalogue of Microorganisms (GCM) 10K type strain sequencing project: providing services to taxonomists for standard genome sequencing and annotation.</title>
        <authorList>
            <consortium name="The Broad Institute Genomics Platform"/>
            <consortium name="The Broad Institute Genome Sequencing Center for Infectious Disease"/>
            <person name="Wu L."/>
            <person name="Ma J."/>
        </authorList>
    </citation>
    <scope>NUCLEOTIDE SEQUENCE [LARGE SCALE GENOMIC DNA]</scope>
    <source>
        <strain evidence="2">CCUG 58938</strain>
    </source>
</reference>
<dbReference type="PROSITE" id="PS51257">
    <property type="entry name" value="PROKAR_LIPOPROTEIN"/>
    <property type="match status" value="1"/>
</dbReference>
<dbReference type="EMBL" id="JBHTKA010000001">
    <property type="protein sequence ID" value="MFD0998213.1"/>
    <property type="molecule type" value="Genomic_DNA"/>
</dbReference>
<dbReference type="Proteomes" id="UP001597112">
    <property type="component" value="Unassembled WGS sequence"/>
</dbReference>
<dbReference type="InterPro" id="IPR030890">
    <property type="entry name" value="LP_HExxH_w_TonB"/>
</dbReference>
<evidence type="ECO:0000313" key="2">
    <source>
        <dbReference type="Proteomes" id="UP001597112"/>
    </source>
</evidence>
<dbReference type="Pfam" id="PF15890">
    <property type="entry name" value="Peptidase_Mx1"/>
    <property type="match status" value="1"/>
</dbReference>
<keyword evidence="2" id="KW-1185">Reference proteome</keyword>
<gene>
    <name evidence="1" type="ORF">ACFQ21_02805</name>
</gene>
<evidence type="ECO:0000313" key="1">
    <source>
        <dbReference type="EMBL" id="MFD0998213.1"/>
    </source>
</evidence>
<dbReference type="Gene3D" id="3.40.390.70">
    <property type="match status" value="1"/>
</dbReference>
<dbReference type="SUPFAM" id="SSF55486">
    <property type="entry name" value="Metalloproteases ('zincins'), catalytic domain"/>
    <property type="match status" value="1"/>
</dbReference>
<sequence length="287" mass="33118">MKTKLIALLFITVSTLVTSCYKDESVDAPLKTHEPSDDELDEYIQANFTDKYGVAVRYTYVDRYVDPDKRVTPPKRELVEPMLDFLTEYWIEPFKQVENGEVFFTKHVPAEVIFIGSTIYNSDGTVTLGTADAGARITLTEVNDIDIDNINWVFRQLGTIYHEFAHIVHQRYNLPPNFKEISPQGYTSAGSWYNLTDEEALQRGFVSPYATSSFNEDFAETVAHLLYYPEFYERYYNYETNCTTSDCLARNAGRALIRRKYNAIIAHYEQYTGVNLLSVRDIIQAKF</sequence>
<proteinExistence type="predicted"/>
<protein>
    <submittedName>
        <fullName evidence="1">Zinc-binding metallopeptidase</fullName>
    </submittedName>
</protein>
<name>A0ABW3JXA4_9BACT</name>
<dbReference type="RefSeq" id="WP_377574529.1">
    <property type="nucleotide sequence ID" value="NZ_JBHTKA010000001.1"/>
</dbReference>
<dbReference type="NCBIfam" id="TIGR04549">
    <property type="entry name" value="LP_HExxH_w_tonB"/>
    <property type="match status" value="1"/>
</dbReference>
<organism evidence="1 2">
    <name type="scientific">Ohtaekwangia kribbensis</name>
    <dbReference type="NCBI Taxonomy" id="688913"/>
    <lineage>
        <taxon>Bacteria</taxon>
        <taxon>Pseudomonadati</taxon>
        <taxon>Bacteroidota</taxon>
        <taxon>Cytophagia</taxon>
        <taxon>Cytophagales</taxon>
        <taxon>Fulvivirgaceae</taxon>
        <taxon>Ohtaekwangia</taxon>
    </lineage>
</organism>